<evidence type="ECO:0000256" key="1">
    <source>
        <dbReference type="SAM" id="MobiDB-lite"/>
    </source>
</evidence>
<reference evidence="4 5" key="1">
    <citation type="submission" date="2016-10" db="EMBL/GenBank/DDBJ databases">
        <authorList>
            <person name="de Groot N.N."/>
        </authorList>
    </citation>
    <scope>NUCLEOTIDE SEQUENCE [LARGE SCALE GENOMIC DNA]</scope>
    <source>
        <strain evidence="4 5">DSM 17073</strain>
    </source>
</reference>
<name>A0A1I5QY55_9BACI</name>
<sequence length="379" mass="40434">MKKVVLIVALLMMISISNVSAASVTLPYYGTTSESEKFMWADPNKGNDEFTFVEYTSNSNNAEILMYETVSGSASLIGSQSLSNGVNSFNFPANVSAVKLRSNDGGEVYLNYMESNNPISTQIYFEEPTTQPDPEPDPEPDPGKSDCSCVVDIPGWDNMMGKLDEIKSAIPPAPDWQQVSETMRDTIVPAFRDEMEDMLGTAPEPPEQPIFNNPLESGIDEPTGSLPNDFEESGFTANDLKADAEEIQFQEDPSGGFELLDPVGSLPTQEEFKKNIPSEQDLQAPEVPDVTGTAPEPPAQENIAPEPPDVTGTAPSPSVEDNIAPSPSGGDNVAPTPGDNTGTAPLPGEDTGNAPVPNDELTKAPLPSKDLTGAPIPNK</sequence>
<keyword evidence="2" id="KW-0732">Signal</keyword>
<dbReference type="EMBL" id="BJWI01000021">
    <property type="protein sequence ID" value="GEM02001.1"/>
    <property type="molecule type" value="Genomic_DNA"/>
</dbReference>
<gene>
    <name evidence="3" type="ORF">HHA03_15330</name>
    <name evidence="4" type="ORF">SAMN05421839_12536</name>
</gene>
<accession>A0A1I5QY55</accession>
<feature type="signal peptide" evidence="2">
    <location>
        <begin position="1"/>
        <end position="21"/>
    </location>
</feature>
<evidence type="ECO:0008006" key="7">
    <source>
        <dbReference type="Google" id="ProtNLM"/>
    </source>
</evidence>
<evidence type="ECO:0000313" key="3">
    <source>
        <dbReference type="EMBL" id="GEM02001.1"/>
    </source>
</evidence>
<feature type="region of interest" description="Disordered" evidence="1">
    <location>
        <begin position="198"/>
        <end position="379"/>
    </location>
</feature>
<feature type="region of interest" description="Disordered" evidence="1">
    <location>
        <begin position="126"/>
        <end position="146"/>
    </location>
</feature>
<dbReference type="Proteomes" id="UP000321547">
    <property type="component" value="Unassembled WGS sequence"/>
</dbReference>
<dbReference type="STRING" id="306540.SAMN05421839_12536"/>
<dbReference type="RefSeq" id="WP_089832613.1">
    <property type="nucleotide sequence ID" value="NZ_BJWI01000021.1"/>
</dbReference>
<proteinExistence type="predicted"/>
<evidence type="ECO:0000313" key="4">
    <source>
        <dbReference type="EMBL" id="SFP51027.1"/>
    </source>
</evidence>
<protein>
    <recommendedName>
        <fullName evidence="7">YqxM protein</fullName>
    </recommendedName>
</protein>
<dbReference type="OrthoDB" id="2969510at2"/>
<evidence type="ECO:0000313" key="6">
    <source>
        <dbReference type="Proteomes" id="UP000321547"/>
    </source>
</evidence>
<dbReference type="AlphaFoldDB" id="A0A1I5QY55"/>
<dbReference type="Proteomes" id="UP000242243">
    <property type="component" value="Unassembled WGS sequence"/>
</dbReference>
<dbReference type="EMBL" id="FOXC01000025">
    <property type="protein sequence ID" value="SFP51027.1"/>
    <property type="molecule type" value="Genomic_DNA"/>
</dbReference>
<reference evidence="3 6" key="2">
    <citation type="submission" date="2019-07" db="EMBL/GenBank/DDBJ databases">
        <title>Whole genome shotgun sequence of Halolactibacillus halophilus NBRC 100868.</title>
        <authorList>
            <person name="Hosoyama A."/>
            <person name="Uohara A."/>
            <person name="Ohji S."/>
            <person name="Ichikawa N."/>
        </authorList>
    </citation>
    <scope>NUCLEOTIDE SEQUENCE [LARGE SCALE GENOMIC DNA]</scope>
    <source>
        <strain evidence="3 6">NBRC 100868</strain>
    </source>
</reference>
<evidence type="ECO:0000313" key="5">
    <source>
        <dbReference type="Proteomes" id="UP000242243"/>
    </source>
</evidence>
<keyword evidence="6" id="KW-1185">Reference proteome</keyword>
<evidence type="ECO:0000256" key="2">
    <source>
        <dbReference type="SAM" id="SignalP"/>
    </source>
</evidence>
<organism evidence="4 5">
    <name type="scientific">Halolactibacillus halophilus</name>
    <dbReference type="NCBI Taxonomy" id="306540"/>
    <lineage>
        <taxon>Bacteria</taxon>
        <taxon>Bacillati</taxon>
        <taxon>Bacillota</taxon>
        <taxon>Bacilli</taxon>
        <taxon>Bacillales</taxon>
        <taxon>Bacillaceae</taxon>
        <taxon>Halolactibacillus</taxon>
    </lineage>
</organism>
<feature type="chain" id="PRO_5017220235" description="YqxM protein" evidence="2">
    <location>
        <begin position="22"/>
        <end position="379"/>
    </location>
</feature>